<dbReference type="Gene3D" id="2.40.50.100">
    <property type="match status" value="1"/>
</dbReference>
<feature type="region of interest" description="Disordered" evidence="7">
    <location>
        <begin position="1"/>
        <end position="32"/>
    </location>
</feature>
<feature type="coiled-coil region" evidence="6">
    <location>
        <begin position="291"/>
        <end position="374"/>
    </location>
</feature>
<dbReference type="KEGG" id="ccz:CCALI_00314"/>
<dbReference type="HOGENOM" id="CLU_018816_15_1_0"/>
<evidence type="ECO:0000259" key="9">
    <source>
        <dbReference type="Pfam" id="PF25954"/>
    </source>
</evidence>
<dbReference type="eggNOG" id="COG1566">
    <property type="taxonomic scope" value="Bacteria"/>
</dbReference>
<keyword evidence="4 8" id="KW-1133">Transmembrane helix</keyword>
<dbReference type="OrthoDB" id="9811754at2"/>
<name>S0ESD5_CHTCT</name>
<organism evidence="10 11">
    <name type="scientific">Chthonomonas calidirosea (strain DSM 23976 / ICMP 18418 / T49)</name>
    <dbReference type="NCBI Taxonomy" id="1303518"/>
    <lineage>
        <taxon>Bacteria</taxon>
        <taxon>Bacillati</taxon>
        <taxon>Armatimonadota</taxon>
        <taxon>Chthonomonadia</taxon>
        <taxon>Chthonomonadales</taxon>
        <taxon>Chthonomonadaceae</taxon>
        <taxon>Chthonomonas</taxon>
    </lineage>
</organism>
<feature type="transmembrane region" description="Helical" evidence="8">
    <location>
        <begin position="44"/>
        <end position="65"/>
    </location>
</feature>
<feature type="coiled-coil region" evidence="6">
    <location>
        <begin position="211"/>
        <end position="252"/>
    </location>
</feature>
<evidence type="ECO:0000313" key="11">
    <source>
        <dbReference type="Proteomes" id="UP000014227"/>
    </source>
</evidence>
<evidence type="ECO:0000256" key="8">
    <source>
        <dbReference type="SAM" id="Phobius"/>
    </source>
</evidence>
<dbReference type="InterPro" id="IPR050739">
    <property type="entry name" value="MFP"/>
</dbReference>
<dbReference type="STRING" id="454171.CP488_00843"/>
<evidence type="ECO:0000256" key="6">
    <source>
        <dbReference type="SAM" id="Coils"/>
    </source>
</evidence>
<dbReference type="RefSeq" id="WP_016481714.1">
    <property type="nucleotide sequence ID" value="NC_021487.1"/>
</dbReference>
<comment type="subcellular location">
    <subcellularLocation>
        <location evidence="1">Membrane</location>
        <topology evidence="1">Single-pass membrane protein</topology>
    </subcellularLocation>
</comment>
<sequence>MSDENRDSRVLLEPEQKVETPSTVSDGLGAEEGEAPKRKATIKVVGLVLLFFALIIGGIVGYSYWRYASTHVSTDDAYLTTDVVQITPQVSGSVAKVYVTDNQHVQAGQLLVMLDDSTYRAAVEQAKANLKAAIAAAQGASTGVGLTQQTTLAQITQAEAGVTQAQTGVETASADVSRAEAAYAAAQTGVQTALQTAKTAQAGVVAAEAAYRKALQGVQAAKQRLADAEATLQSAKANVVAAQAKAKQAATDAKRYDQLYQEDAVSAQTRDAADTAAIAAQAALESAQQAVSQAQALVGEQQAALNSAQQEVTTAQANLQQARAQYAAALYGIKVAKDSAKQAQAQYLAAQKGVNAARARVQQAEAQLQQAETAPAQVAVQKSNAHTAAARIAQAAAALHEAEIHLQDTRIYAPVTGRVNAKTVEIGEQVAPGQALMAVVPDDDIWVVANFKETQITNMRPGQPAEIHVDAFPGITYHGHVDSLASGTGAVFTLLPPDNATGNFTKVVQRVPVKIVFDPKQPGLDKLRAGLSVEVSVKVK</sequence>
<dbReference type="PANTHER" id="PTHR30386:SF26">
    <property type="entry name" value="TRANSPORT PROTEIN COMB"/>
    <property type="match status" value="1"/>
</dbReference>
<evidence type="ECO:0000256" key="7">
    <source>
        <dbReference type="SAM" id="MobiDB-lite"/>
    </source>
</evidence>
<evidence type="ECO:0000313" key="10">
    <source>
        <dbReference type="EMBL" id="CCW34151.1"/>
    </source>
</evidence>
<gene>
    <name evidence="10" type="ORF">CCALI_00314</name>
</gene>
<dbReference type="EMBL" id="HF951689">
    <property type="protein sequence ID" value="CCW34151.1"/>
    <property type="molecule type" value="Genomic_DNA"/>
</dbReference>
<comment type="similarity">
    <text evidence="2">Belongs to the membrane fusion protein (MFP) (TC 8.A.1) family.</text>
</comment>
<keyword evidence="5 8" id="KW-0472">Membrane</keyword>
<evidence type="ECO:0000256" key="4">
    <source>
        <dbReference type="ARBA" id="ARBA00022989"/>
    </source>
</evidence>
<evidence type="ECO:0000256" key="5">
    <source>
        <dbReference type="ARBA" id="ARBA00023136"/>
    </source>
</evidence>
<dbReference type="SUPFAM" id="SSF111369">
    <property type="entry name" value="HlyD-like secretion proteins"/>
    <property type="match status" value="2"/>
</dbReference>
<evidence type="ECO:0000256" key="1">
    <source>
        <dbReference type="ARBA" id="ARBA00004167"/>
    </source>
</evidence>
<proteinExistence type="inferred from homology"/>
<reference evidence="11" key="1">
    <citation type="submission" date="2013-03" db="EMBL/GenBank/DDBJ databases">
        <title>Genome sequence of Chthonomonas calidirosea, the first sequenced genome from the Armatimonadetes phylum (formally candidate division OP10).</title>
        <authorList>
            <person name="Lee K.C.Y."/>
            <person name="Morgan X.C."/>
            <person name="Dunfield P.F."/>
            <person name="Tamas I."/>
            <person name="Houghton K.M."/>
            <person name="Vyssotski M."/>
            <person name="Ryan J.L.J."/>
            <person name="Lagutin K."/>
            <person name="McDonald I.R."/>
            <person name="Stott M.B."/>
        </authorList>
    </citation>
    <scope>NUCLEOTIDE SEQUENCE [LARGE SCALE GENOMIC DNA]</scope>
    <source>
        <strain evidence="11">DSM 23976 / ICMP 18418 / T49</strain>
    </source>
</reference>
<dbReference type="InParanoid" id="S0ESD5"/>
<feature type="domain" description="CusB-like beta-barrel" evidence="9">
    <location>
        <begin position="445"/>
        <end position="486"/>
    </location>
</feature>
<dbReference type="Gene3D" id="1.10.287.470">
    <property type="entry name" value="Helix hairpin bin"/>
    <property type="match status" value="2"/>
</dbReference>
<dbReference type="InterPro" id="IPR058792">
    <property type="entry name" value="Beta-barrel_RND_2"/>
</dbReference>
<dbReference type="AlphaFoldDB" id="S0ESD5"/>
<dbReference type="Gene3D" id="2.40.30.170">
    <property type="match status" value="1"/>
</dbReference>
<dbReference type="Pfam" id="PF25954">
    <property type="entry name" value="Beta-barrel_RND_2"/>
    <property type="match status" value="1"/>
</dbReference>
<accession>S0ESD5</accession>
<dbReference type="PANTHER" id="PTHR30386">
    <property type="entry name" value="MEMBRANE FUSION SUBUNIT OF EMRAB-TOLC MULTIDRUG EFFLUX PUMP"/>
    <property type="match status" value="1"/>
</dbReference>
<keyword evidence="11" id="KW-1185">Reference proteome</keyword>
<feature type="compositionally biased region" description="Basic and acidic residues" evidence="7">
    <location>
        <begin position="1"/>
        <end position="18"/>
    </location>
</feature>
<keyword evidence="6" id="KW-0175">Coiled coil</keyword>
<dbReference type="Proteomes" id="UP000014227">
    <property type="component" value="Chromosome I"/>
</dbReference>
<dbReference type="PATRIC" id="fig|1303518.3.peg.320"/>
<evidence type="ECO:0000256" key="3">
    <source>
        <dbReference type="ARBA" id="ARBA00022692"/>
    </source>
</evidence>
<keyword evidence="3 8" id="KW-0812">Transmembrane</keyword>
<evidence type="ECO:0000256" key="2">
    <source>
        <dbReference type="ARBA" id="ARBA00009477"/>
    </source>
</evidence>
<protein>
    <submittedName>
        <fullName evidence="10">Multidrug resistance efflux pump</fullName>
    </submittedName>
</protein>